<dbReference type="EMBL" id="GG666471">
    <property type="protein sequence ID" value="EEN67479.1"/>
    <property type="molecule type" value="Genomic_DNA"/>
</dbReference>
<name>C3XXL9_BRAFL</name>
<sequence>MERRVRIRSVTSEEVELTWEGPDNDTTDDEAESHTPKRRLTEDAFDSEEDNLQQPRGDIAPTAEEIPTFIPGLGKRLGEADLSMATECLQEIDDNILDKREMFDREFIGREVKLTGLLRFGVLDPGFTFVEEDSFEVPDDMTEKFVKDAGEKSTSGVIVYTDENTLLPVASYFKIRIESYPNDDTAKKRKTSDSAAGTSRGFQRRASDLFIRAFKI</sequence>
<reference evidence="2" key="1">
    <citation type="journal article" date="2008" name="Nature">
        <title>The amphioxus genome and the evolution of the chordate karyotype.</title>
        <authorList>
            <consortium name="US DOE Joint Genome Institute (JGI-PGF)"/>
            <person name="Putnam N.H."/>
            <person name="Butts T."/>
            <person name="Ferrier D.E.K."/>
            <person name="Furlong R.F."/>
            <person name="Hellsten U."/>
            <person name="Kawashima T."/>
            <person name="Robinson-Rechavi M."/>
            <person name="Shoguchi E."/>
            <person name="Terry A."/>
            <person name="Yu J.-K."/>
            <person name="Benito-Gutierrez E.L."/>
            <person name="Dubchak I."/>
            <person name="Garcia-Fernandez J."/>
            <person name="Gibson-Brown J.J."/>
            <person name="Grigoriev I.V."/>
            <person name="Horton A.C."/>
            <person name="de Jong P.J."/>
            <person name="Jurka J."/>
            <person name="Kapitonov V.V."/>
            <person name="Kohara Y."/>
            <person name="Kuroki Y."/>
            <person name="Lindquist E."/>
            <person name="Lucas S."/>
            <person name="Osoegawa K."/>
            <person name="Pennacchio L.A."/>
            <person name="Salamov A.A."/>
            <person name="Satou Y."/>
            <person name="Sauka-Spengler T."/>
            <person name="Schmutz J."/>
            <person name="Shin-I T."/>
            <person name="Toyoda A."/>
            <person name="Bronner-Fraser M."/>
            <person name="Fujiyama A."/>
            <person name="Holland L.Z."/>
            <person name="Holland P.W.H."/>
            <person name="Satoh N."/>
            <person name="Rokhsar D.S."/>
        </authorList>
    </citation>
    <scope>NUCLEOTIDE SEQUENCE [LARGE SCALE GENOMIC DNA]</scope>
    <source>
        <strain evidence="2">S238N-H82</strain>
        <tissue evidence="2">Testes</tissue>
    </source>
</reference>
<dbReference type="InParanoid" id="C3XXL9"/>
<evidence type="ECO:0000256" key="1">
    <source>
        <dbReference type="SAM" id="MobiDB-lite"/>
    </source>
</evidence>
<dbReference type="AlphaFoldDB" id="C3XXL9"/>
<evidence type="ECO:0000313" key="2">
    <source>
        <dbReference type="EMBL" id="EEN67479.1"/>
    </source>
</evidence>
<protein>
    <submittedName>
        <fullName evidence="2">Uncharacterized protein</fullName>
    </submittedName>
</protein>
<feature type="compositionally biased region" description="Basic and acidic residues" evidence="1">
    <location>
        <begin position="32"/>
        <end position="42"/>
    </location>
</feature>
<gene>
    <name evidence="2" type="ORF">BRAFLDRAFT_63897</name>
</gene>
<accession>C3XXL9</accession>
<organism>
    <name type="scientific">Branchiostoma floridae</name>
    <name type="common">Florida lancelet</name>
    <name type="synonym">Amphioxus</name>
    <dbReference type="NCBI Taxonomy" id="7739"/>
    <lineage>
        <taxon>Eukaryota</taxon>
        <taxon>Metazoa</taxon>
        <taxon>Chordata</taxon>
        <taxon>Cephalochordata</taxon>
        <taxon>Leptocardii</taxon>
        <taxon>Amphioxiformes</taxon>
        <taxon>Branchiostomatidae</taxon>
        <taxon>Branchiostoma</taxon>
    </lineage>
</organism>
<feature type="region of interest" description="Disordered" evidence="1">
    <location>
        <begin position="1"/>
        <end position="60"/>
    </location>
</feature>
<proteinExistence type="predicted"/>
<feature type="compositionally biased region" description="Acidic residues" evidence="1">
    <location>
        <begin position="13"/>
        <end position="31"/>
    </location>
</feature>